<organism evidence="1 2">
    <name type="scientific">Callosobruchus maculatus</name>
    <name type="common">Southern cowpea weevil</name>
    <name type="synonym">Pulse bruchid</name>
    <dbReference type="NCBI Taxonomy" id="64391"/>
    <lineage>
        <taxon>Eukaryota</taxon>
        <taxon>Metazoa</taxon>
        <taxon>Ecdysozoa</taxon>
        <taxon>Arthropoda</taxon>
        <taxon>Hexapoda</taxon>
        <taxon>Insecta</taxon>
        <taxon>Pterygota</taxon>
        <taxon>Neoptera</taxon>
        <taxon>Endopterygota</taxon>
        <taxon>Coleoptera</taxon>
        <taxon>Polyphaga</taxon>
        <taxon>Cucujiformia</taxon>
        <taxon>Chrysomeloidea</taxon>
        <taxon>Chrysomelidae</taxon>
        <taxon>Bruchinae</taxon>
        <taxon>Bruchini</taxon>
        <taxon>Callosobruchus</taxon>
    </lineage>
</organism>
<dbReference type="SUPFAM" id="SSF51197">
    <property type="entry name" value="Clavaminate synthase-like"/>
    <property type="match status" value="1"/>
</dbReference>
<dbReference type="EMBL" id="CAACVG010006689">
    <property type="protein sequence ID" value="VEN41091.1"/>
    <property type="molecule type" value="Genomic_DNA"/>
</dbReference>
<feature type="non-terminal residue" evidence="1">
    <location>
        <position position="235"/>
    </location>
</feature>
<evidence type="ECO:0000313" key="1">
    <source>
        <dbReference type="EMBL" id="VEN41091.1"/>
    </source>
</evidence>
<dbReference type="Proteomes" id="UP000410492">
    <property type="component" value="Unassembled WGS sequence"/>
</dbReference>
<protein>
    <recommendedName>
        <fullName evidence="3">Cupin-like domain-containing protein</fullName>
    </recommendedName>
</protein>
<dbReference type="Gene3D" id="2.60.120.650">
    <property type="entry name" value="Cupin"/>
    <property type="match status" value="1"/>
</dbReference>
<evidence type="ECO:0000313" key="2">
    <source>
        <dbReference type="Proteomes" id="UP000410492"/>
    </source>
</evidence>
<reference evidence="1 2" key="1">
    <citation type="submission" date="2019-01" db="EMBL/GenBank/DDBJ databases">
        <authorList>
            <person name="Sayadi A."/>
        </authorList>
    </citation>
    <scope>NUCLEOTIDE SEQUENCE [LARGE SCALE GENOMIC DNA]</scope>
</reference>
<dbReference type="InterPro" id="IPR050910">
    <property type="entry name" value="JMJD6_ArgDemeth/LysHydrox"/>
</dbReference>
<gene>
    <name evidence="1" type="ORF">CALMAC_LOCUS5039</name>
</gene>
<evidence type="ECO:0008006" key="3">
    <source>
        <dbReference type="Google" id="ProtNLM"/>
    </source>
</evidence>
<accession>A0A653C0Q7</accession>
<dbReference type="AlphaFoldDB" id="A0A653C0Q7"/>
<dbReference type="OrthoDB" id="10063099at2759"/>
<dbReference type="PANTHER" id="PTHR12480:SF19">
    <property type="entry name" value="CUPIN-LIKE DOMAIN-CONTAINING PROTEIN"/>
    <property type="match status" value="1"/>
</dbReference>
<dbReference type="GO" id="GO:0016706">
    <property type="term" value="F:2-oxoglutarate-dependent dioxygenase activity"/>
    <property type="evidence" value="ECO:0007669"/>
    <property type="project" value="TreeGrafter"/>
</dbReference>
<name>A0A653C0Q7_CALMS</name>
<dbReference type="PANTHER" id="PTHR12480">
    <property type="entry name" value="ARGININE DEMETHYLASE AND LYSYL-HYDROXYLASE JMJD"/>
    <property type="match status" value="1"/>
</dbReference>
<sequence>MKKEYSFAVEGDWKKIEAELLKSRVAPKIIDHYLLFAHKGKIKLFVYLVTFCFVLSRSSWIQSSRQCILDMPPVASKAFREPENCEFCKNIKEVDKVTNITPDEFLEFYSKPARPVVVIDGATNWPAMQTFDFNFFKQLHKEVEFDRSEVKNCQFFPYKTEFKHLGEVFNMSEARANLEPQEEPWYVGWSNCNDNAGKVLQQYYSKPYFLGNNSENIALSWIFMGGPGFGAQMHV</sequence>
<keyword evidence="2" id="KW-1185">Reference proteome</keyword>
<proteinExistence type="predicted"/>